<accession>A0A9X2BBU8</accession>
<name>A0A9X2BBU8_9SPHI</name>
<reference evidence="2" key="1">
    <citation type="submission" date="2022-04" db="EMBL/GenBank/DDBJ databases">
        <title>Mucilaginibacter sp. RS28 isolated from freshwater.</title>
        <authorList>
            <person name="Ko S.-R."/>
        </authorList>
    </citation>
    <scope>NUCLEOTIDE SEQUENCE</scope>
    <source>
        <strain evidence="2">RS28</strain>
    </source>
</reference>
<keyword evidence="1" id="KW-0812">Transmembrane</keyword>
<comment type="caution">
    <text evidence="2">The sequence shown here is derived from an EMBL/GenBank/DDBJ whole genome shotgun (WGS) entry which is preliminary data.</text>
</comment>
<dbReference type="Proteomes" id="UP001139450">
    <property type="component" value="Unassembled WGS sequence"/>
</dbReference>
<keyword evidence="1" id="KW-0472">Membrane</keyword>
<dbReference type="EMBL" id="JALJEJ010000021">
    <property type="protein sequence ID" value="MCJ8212100.1"/>
    <property type="molecule type" value="Genomic_DNA"/>
</dbReference>
<sequence length="161" mass="19135">MHTENKSYNMLQIGKGKVKEYVNSYRRTMFIGTPMFLIINYFMCYFNLPNDENLWIFLIVFVLISSLTSFFCLFFPLRAIKRYEKLVDSIEIDDLGIDIRLINGKVIRIEKTKYQIKASFFMFGNSNKKCISILDTGNDKEYFILPYLFDNPSYFKELKPN</sequence>
<feature type="transmembrane region" description="Helical" evidence="1">
    <location>
        <begin position="29"/>
        <end position="48"/>
    </location>
</feature>
<protein>
    <submittedName>
        <fullName evidence="2">Uncharacterized protein</fullName>
    </submittedName>
</protein>
<dbReference type="AlphaFoldDB" id="A0A9X2BBU8"/>
<keyword evidence="1" id="KW-1133">Transmembrane helix</keyword>
<organism evidence="2 3">
    <name type="scientific">Mucilaginibacter straminoryzae</name>
    <dbReference type="NCBI Taxonomy" id="2932774"/>
    <lineage>
        <taxon>Bacteria</taxon>
        <taxon>Pseudomonadati</taxon>
        <taxon>Bacteroidota</taxon>
        <taxon>Sphingobacteriia</taxon>
        <taxon>Sphingobacteriales</taxon>
        <taxon>Sphingobacteriaceae</taxon>
        <taxon>Mucilaginibacter</taxon>
    </lineage>
</organism>
<feature type="transmembrane region" description="Helical" evidence="1">
    <location>
        <begin position="54"/>
        <end position="75"/>
    </location>
</feature>
<keyword evidence="3" id="KW-1185">Reference proteome</keyword>
<gene>
    <name evidence="2" type="ORF">MUY27_20475</name>
</gene>
<evidence type="ECO:0000256" key="1">
    <source>
        <dbReference type="SAM" id="Phobius"/>
    </source>
</evidence>
<evidence type="ECO:0000313" key="3">
    <source>
        <dbReference type="Proteomes" id="UP001139450"/>
    </source>
</evidence>
<evidence type="ECO:0000313" key="2">
    <source>
        <dbReference type="EMBL" id="MCJ8212100.1"/>
    </source>
</evidence>
<proteinExistence type="predicted"/>